<dbReference type="Gene3D" id="3.40.50.300">
    <property type="entry name" value="P-loop containing nucleotide triphosphate hydrolases"/>
    <property type="match status" value="1"/>
</dbReference>
<comment type="caution">
    <text evidence="2">The sequence shown here is derived from an EMBL/GenBank/DDBJ whole genome shotgun (WGS) entry which is preliminary data.</text>
</comment>
<evidence type="ECO:0000259" key="1">
    <source>
        <dbReference type="Pfam" id="PF13175"/>
    </source>
</evidence>
<dbReference type="Pfam" id="PF13175">
    <property type="entry name" value="AAA_15"/>
    <property type="match status" value="1"/>
</dbReference>
<keyword evidence="2" id="KW-0547">Nucleotide-binding</keyword>
<feature type="domain" description="Endonuclease GajA/Old nuclease/RecF-like AAA" evidence="1">
    <location>
        <begin position="3"/>
        <end position="401"/>
    </location>
</feature>
<dbReference type="AlphaFoldDB" id="A0A2U1TKY9"/>
<dbReference type="PANTHER" id="PTHR43581:SF2">
    <property type="entry name" value="EXCINUCLEASE ATPASE SUBUNIT"/>
    <property type="match status" value="1"/>
</dbReference>
<dbReference type="SUPFAM" id="SSF52540">
    <property type="entry name" value="P-loop containing nucleoside triphosphate hydrolases"/>
    <property type="match status" value="1"/>
</dbReference>
<reference evidence="2 3" key="1">
    <citation type="submission" date="2018-04" db="EMBL/GenBank/DDBJ databases">
        <title>Brenneria corticis sp.nov.</title>
        <authorList>
            <person name="Li Y."/>
        </authorList>
    </citation>
    <scope>NUCLEOTIDE SEQUENCE [LARGE SCALE GENOMIC DNA]</scope>
    <source>
        <strain evidence="2 3">CFCC 11842</strain>
    </source>
</reference>
<dbReference type="GO" id="GO:0005524">
    <property type="term" value="F:ATP binding"/>
    <property type="evidence" value="ECO:0007669"/>
    <property type="project" value="UniProtKB-KW"/>
</dbReference>
<dbReference type="CDD" id="cd00267">
    <property type="entry name" value="ABC_ATPase"/>
    <property type="match status" value="1"/>
</dbReference>
<dbReference type="PANTHER" id="PTHR43581">
    <property type="entry name" value="ATP/GTP PHOSPHATASE"/>
    <property type="match status" value="1"/>
</dbReference>
<keyword evidence="3" id="KW-1185">Reference proteome</keyword>
<name>A0A2U1TKY9_9GAMM</name>
<protein>
    <submittedName>
        <fullName evidence="2">ABC transporter ATP-binding protein</fullName>
    </submittedName>
</protein>
<dbReference type="Proteomes" id="UP000296159">
    <property type="component" value="Unassembled WGS sequence"/>
</dbReference>
<sequence>MYKINSVLINGFWQRFNANCHFNDDVNIIIGRNGTGKTTFMNILHSILSVDLDGINDNDFHSAEIKLKNGSKRKTIKVSKIEDNNSPYSVIEYQLSTKKYYVRLFNSDDRRISVSYKRRALAESEELRIALQNLVSLSSLSVYRMRNGEDYEVRDKYGSRLINPIDFRLGQLLQNLTRYQLDLSQKARDIAIELQKEVLASILYSKDDSIDKAYQISFDKDVEKKNLISAYSQLNAIDTNIRRKINFHVDSIEKTLENLKSRKNIENVDFRSFEAFRKTQKIIKMSLTSKERTSLVFAPIDLFLLIIKEFIVDKDFYFDGGELIVKNDHGIIEHNNLSSGEKQLLILFIETLLQREQQYIFLTDEPELSLHIVWQRNIIPAIKKLNQNAQIIAATHSPEVASKYKNSIFDMEKLVHA</sequence>
<evidence type="ECO:0000313" key="2">
    <source>
        <dbReference type="EMBL" id="PWC10084.1"/>
    </source>
</evidence>
<proteinExistence type="predicted"/>
<accession>A0A2U1TKY9</accession>
<dbReference type="RefSeq" id="WP_136168628.1">
    <property type="nucleotide sequence ID" value="NZ_KZ819103.1"/>
</dbReference>
<dbReference type="InterPro" id="IPR051396">
    <property type="entry name" value="Bact_Antivir_Def_Nuclease"/>
</dbReference>
<dbReference type="EMBL" id="QDKH01000041">
    <property type="protein sequence ID" value="PWC10084.1"/>
    <property type="molecule type" value="Genomic_DNA"/>
</dbReference>
<dbReference type="InterPro" id="IPR041685">
    <property type="entry name" value="AAA_GajA/Old/RecF-like"/>
</dbReference>
<gene>
    <name evidence="2" type="ORF">DDT56_22665</name>
</gene>
<dbReference type="InterPro" id="IPR027417">
    <property type="entry name" value="P-loop_NTPase"/>
</dbReference>
<evidence type="ECO:0000313" key="3">
    <source>
        <dbReference type="Proteomes" id="UP000296159"/>
    </source>
</evidence>
<organism evidence="2 3">
    <name type="scientific">Brenneria corticis</name>
    <dbReference type="NCBI Taxonomy" id="2173106"/>
    <lineage>
        <taxon>Bacteria</taxon>
        <taxon>Pseudomonadati</taxon>
        <taxon>Pseudomonadota</taxon>
        <taxon>Gammaproteobacteria</taxon>
        <taxon>Enterobacterales</taxon>
        <taxon>Pectobacteriaceae</taxon>
        <taxon>Brenneria</taxon>
    </lineage>
</organism>
<keyword evidence="2" id="KW-0067">ATP-binding</keyword>